<dbReference type="EMBL" id="NCXO01000018">
    <property type="protein sequence ID" value="OSC33671.1"/>
    <property type="molecule type" value="Genomic_DNA"/>
</dbReference>
<keyword evidence="4" id="KW-1133">Transmembrane helix</keyword>
<reference evidence="6 7" key="1">
    <citation type="submission" date="2017-04" db="EMBL/GenBank/DDBJ databases">
        <title>The new phylogeny of genus Mycobacterium.</title>
        <authorList>
            <person name="Tortoli E."/>
            <person name="Trovato A."/>
            <person name="Cirillo D.M."/>
        </authorList>
    </citation>
    <scope>NUCLEOTIDE SEQUENCE [LARGE SCALE GENOMIC DNA]</scope>
    <source>
        <strain evidence="6 7">KCTC 19819</strain>
    </source>
</reference>
<organism evidence="6 7">
    <name type="scientific">Mycolicibacillus koreensis</name>
    <dbReference type="NCBI Taxonomy" id="1069220"/>
    <lineage>
        <taxon>Bacteria</taxon>
        <taxon>Bacillati</taxon>
        <taxon>Actinomycetota</taxon>
        <taxon>Actinomycetes</taxon>
        <taxon>Mycobacteriales</taxon>
        <taxon>Mycobacteriaceae</taxon>
        <taxon>Mycolicibacillus</taxon>
    </lineage>
</organism>
<evidence type="ECO:0000256" key="1">
    <source>
        <dbReference type="ARBA" id="ARBA00004651"/>
    </source>
</evidence>
<evidence type="ECO:0000313" key="7">
    <source>
        <dbReference type="Proteomes" id="UP000193577"/>
    </source>
</evidence>
<sequence length="190" mass="19004">MIAAVLTALALLIAGPRPCARLSRPTAAPAAATRRARAVDPHALAAGLDLLAVCLAAGLPVAAAARAAADGCPETLARPLRRAADLLALGADPAKAWAPALTDPHDPHLDALLRMARRSAQSGTALAGGVADLAAECRRETRDTATAAAERAGVLIAGPLGLCFLPAFVCLGIVPVIAGLAGNIMRSGLL</sequence>
<dbReference type="OrthoDB" id="3267562at2"/>
<keyword evidence="2" id="KW-1003">Cell membrane</keyword>
<dbReference type="InterPro" id="IPR018076">
    <property type="entry name" value="T2SS_GspF_dom"/>
</dbReference>
<dbReference type="AlphaFoldDB" id="A0A7I7SIZ6"/>
<comment type="subcellular location">
    <subcellularLocation>
        <location evidence="1">Cell membrane</location>
        <topology evidence="1">Multi-pass membrane protein</topology>
    </subcellularLocation>
</comment>
<dbReference type="Proteomes" id="UP000193577">
    <property type="component" value="Unassembled WGS sequence"/>
</dbReference>
<name>A0A7I7SIZ6_9MYCO</name>
<dbReference type="RefSeq" id="WP_085303744.1">
    <property type="nucleotide sequence ID" value="NZ_AP022594.1"/>
</dbReference>
<dbReference type="GO" id="GO:0005886">
    <property type="term" value="C:plasma membrane"/>
    <property type="evidence" value="ECO:0007669"/>
    <property type="project" value="UniProtKB-SubCell"/>
</dbReference>
<evidence type="ECO:0000256" key="3">
    <source>
        <dbReference type="ARBA" id="ARBA00022692"/>
    </source>
</evidence>
<dbReference type="PANTHER" id="PTHR35007">
    <property type="entry name" value="INTEGRAL MEMBRANE PROTEIN-RELATED"/>
    <property type="match status" value="1"/>
</dbReference>
<accession>A0A7I7SIZ6</accession>
<gene>
    <name evidence="6" type="ORF">B8W67_09870</name>
</gene>
<keyword evidence="3" id="KW-0812">Transmembrane</keyword>
<dbReference type="Pfam" id="PF00482">
    <property type="entry name" value="T2SSF"/>
    <property type="match status" value="1"/>
</dbReference>
<evidence type="ECO:0000313" key="6">
    <source>
        <dbReference type="EMBL" id="OSC33671.1"/>
    </source>
</evidence>
<evidence type="ECO:0000256" key="2">
    <source>
        <dbReference type="ARBA" id="ARBA00022475"/>
    </source>
</evidence>
<dbReference type="PANTHER" id="PTHR35007:SF3">
    <property type="entry name" value="POSSIBLE CONSERVED ALANINE RICH MEMBRANE PROTEIN"/>
    <property type="match status" value="1"/>
</dbReference>
<proteinExistence type="predicted"/>
<keyword evidence="5" id="KW-0472">Membrane</keyword>
<comment type="caution">
    <text evidence="6">The sequence shown here is derived from an EMBL/GenBank/DDBJ whole genome shotgun (WGS) entry which is preliminary data.</text>
</comment>
<evidence type="ECO:0000256" key="5">
    <source>
        <dbReference type="ARBA" id="ARBA00023136"/>
    </source>
</evidence>
<protein>
    <submittedName>
        <fullName evidence="6">Uncharacterized protein</fullName>
    </submittedName>
</protein>
<evidence type="ECO:0000256" key="4">
    <source>
        <dbReference type="ARBA" id="ARBA00022989"/>
    </source>
</evidence>
<keyword evidence="7" id="KW-1185">Reference proteome</keyword>